<protein>
    <submittedName>
        <fullName evidence="2">Inner membrane protein</fullName>
    </submittedName>
</protein>
<evidence type="ECO:0000313" key="5">
    <source>
        <dbReference type="Proteomes" id="UP000305526"/>
    </source>
</evidence>
<feature type="transmembrane region" description="Helical" evidence="1">
    <location>
        <begin position="7"/>
        <end position="29"/>
    </location>
</feature>
<dbReference type="EMBL" id="SMCP01000007">
    <property type="protein sequence ID" value="TCV86013.1"/>
    <property type="molecule type" value="Genomic_DNA"/>
</dbReference>
<accession>A0A4R3Y706</accession>
<evidence type="ECO:0000256" key="1">
    <source>
        <dbReference type="SAM" id="Phobius"/>
    </source>
</evidence>
<dbReference type="EMBL" id="VDGV01000021">
    <property type="protein sequence ID" value="TNG92809.1"/>
    <property type="molecule type" value="Genomic_DNA"/>
</dbReference>
<dbReference type="Proteomes" id="UP000294619">
    <property type="component" value="Unassembled WGS sequence"/>
</dbReference>
<dbReference type="RefSeq" id="WP_132967430.1">
    <property type="nucleotide sequence ID" value="NZ_LEKL01000003.1"/>
</dbReference>
<evidence type="ECO:0000313" key="4">
    <source>
        <dbReference type="Proteomes" id="UP000294619"/>
    </source>
</evidence>
<evidence type="ECO:0000313" key="3">
    <source>
        <dbReference type="EMBL" id="TNG92809.1"/>
    </source>
</evidence>
<keyword evidence="1" id="KW-0812">Transmembrane</keyword>
<proteinExistence type="predicted"/>
<evidence type="ECO:0000313" key="2">
    <source>
        <dbReference type="EMBL" id="TCV86013.1"/>
    </source>
</evidence>
<gene>
    <name evidence="2" type="ORF">EDC16_10784</name>
    <name evidence="3" type="ORF">FHQ21_03240</name>
</gene>
<comment type="caution">
    <text evidence="2">The sequence shown here is derived from an EMBL/GenBank/DDBJ whole genome shotgun (WGS) entry which is preliminary data.</text>
</comment>
<keyword evidence="5" id="KW-1185">Reference proteome</keyword>
<dbReference type="Pfam" id="PF10688">
    <property type="entry name" value="Imp-YgjV"/>
    <property type="match status" value="1"/>
</dbReference>
<sequence>MPSIDILGYIATAFVAGSFLLSSMLHLRIVNSIGAMLYIVYGVLIASTPVILLNVFITAVNVYQIVKLKRR</sequence>
<keyword evidence="1" id="KW-1133">Transmembrane helix</keyword>
<reference evidence="2 4" key="1">
    <citation type="submission" date="2019-03" db="EMBL/GenBank/DDBJ databases">
        <title>Genomic Encyclopedia of Type Strains, Phase IV (KMG-IV): sequencing the most valuable type-strain genomes for metagenomic binning, comparative biology and taxonomic classification.</title>
        <authorList>
            <person name="Goeker M."/>
        </authorList>
    </citation>
    <scope>NUCLEOTIDE SEQUENCE [LARGE SCALE GENOMIC DNA]</scope>
    <source>
        <strain evidence="2 4">DSM 28140</strain>
    </source>
</reference>
<dbReference type="InterPro" id="IPR019629">
    <property type="entry name" value="Uncharacterised_HI1736/YgjV"/>
</dbReference>
<feature type="transmembrane region" description="Helical" evidence="1">
    <location>
        <begin position="35"/>
        <end position="63"/>
    </location>
</feature>
<reference evidence="3 5" key="2">
    <citation type="submission" date="2019-05" db="EMBL/GenBank/DDBJ databases">
        <title>Pasteurellaceae isolates from reptiles.</title>
        <authorList>
            <person name="Bojesen A.M."/>
            <person name="Lund E."/>
        </authorList>
    </citation>
    <scope>NUCLEOTIDE SEQUENCE [LARGE SCALE GENOMIC DNA]</scope>
    <source>
        <strain evidence="3 5">ELNT2x</strain>
    </source>
</reference>
<keyword evidence="1" id="KW-0472">Membrane</keyword>
<name>A0A4R3Y706_9PAST</name>
<dbReference type="AlphaFoldDB" id="A0A4R3Y706"/>
<organism evidence="2 4">
    <name type="scientific">Testudinibacter aquarius</name>
    <dbReference type="NCBI Taxonomy" id="1524974"/>
    <lineage>
        <taxon>Bacteria</taxon>
        <taxon>Pseudomonadati</taxon>
        <taxon>Pseudomonadota</taxon>
        <taxon>Gammaproteobacteria</taxon>
        <taxon>Pasteurellales</taxon>
        <taxon>Pasteurellaceae</taxon>
        <taxon>Testudinibacter</taxon>
    </lineage>
</organism>
<dbReference type="Proteomes" id="UP000305526">
    <property type="component" value="Unassembled WGS sequence"/>
</dbReference>